<evidence type="ECO:0000313" key="2">
    <source>
        <dbReference type="Proteomes" id="UP001596106"/>
    </source>
</evidence>
<name>A0ABW0I9T9_9BACT</name>
<comment type="caution">
    <text evidence="1">The sequence shown here is derived from an EMBL/GenBank/DDBJ whole genome shotgun (WGS) entry which is preliminary data.</text>
</comment>
<dbReference type="Proteomes" id="UP001596106">
    <property type="component" value="Unassembled WGS sequence"/>
</dbReference>
<dbReference type="NCBIfam" id="NF038158">
    <property type="entry name" value="lant_leader_L1b"/>
    <property type="match status" value="1"/>
</dbReference>
<evidence type="ECO:0000313" key="1">
    <source>
        <dbReference type="EMBL" id="MFC5409340.1"/>
    </source>
</evidence>
<dbReference type="EMBL" id="JBHSMA010000002">
    <property type="protein sequence ID" value="MFC5409340.1"/>
    <property type="molecule type" value="Genomic_DNA"/>
</dbReference>
<accession>A0ABW0I9T9</accession>
<keyword evidence="2" id="KW-1185">Reference proteome</keyword>
<gene>
    <name evidence="1" type="ORF">ACFPMF_08490</name>
</gene>
<proteinExistence type="predicted"/>
<dbReference type="RefSeq" id="WP_379843129.1">
    <property type="nucleotide sequence ID" value="NZ_JBHSMA010000002.1"/>
</dbReference>
<sequence>MKKQVSKITLKTDTILSLSKAQALNVVGGRPKRETESACTSKICEP</sequence>
<organism evidence="1 2">
    <name type="scientific">Larkinella bovis</name>
    <dbReference type="NCBI Taxonomy" id="683041"/>
    <lineage>
        <taxon>Bacteria</taxon>
        <taxon>Pseudomonadati</taxon>
        <taxon>Bacteroidota</taxon>
        <taxon>Cytophagia</taxon>
        <taxon>Cytophagales</taxon>
        <taxon>Spirosomataceae</taxon>
        <taxon>Larkinella</taxon>
    </lineage>
</organism>
<reference evidence="2" key="1">
    <citation type="journal article" date="2019" name="Int. J. Syst. Evol. Microbiol.">
        <title>The Global Catalogue of Microorganisms (GCM) 10K type strain sequencing project: providing services to taxonomists for standard genome sequencing and annotation.</title>
        <authorList>
            <consortium name="The Broad Institute Genomics Platform"/>
            <consortium name="The Broad Institute Genome Sequencing Center for Infectious Disease"/>
            <person name="Wu L."/>
            <person name="Ma J."/>
        </authorList>
    </citation>
    <scope>NUCLEOTIDE SEQUENCE [LARGE SCALE GENOMIC DNA]</scope>
    <source>
        <strain evidence="2">CCUG 55250</strain>
    </source>
</reference>
<protein>
    <submittedName>
        <fullName evidence="1">Class I lanthipeptide</fullName>
    </submittedName>
</protein>